<organism evidence="2 3">
    <name type="scientific">Cerrena zonata</name>
    <dbReference type="NCBI Taxonomy" id="2478898"/>
    <lineage>
        <taxon>Eukaryota</taxon>
        <taxon>Fungi</taxon>
        <taxon>Dikarya</taxon>
        <taxon>Basidiomycota</taxon>
        <taxon>Agaricomycotina</taxon>
        <taxon>Agaricomycetes</taxon>
        <taxon>Polyporales</taxon>
        <taxon>Cerrenaceae</taxon>
        <taxon>Cerrena</taxon>
    </lineage>
</organism>
<dbReference type="SUPFAM" id="SSF81383">
    <property type="entry name" value="F-box domain"/>
    <property type="match status" value="1"/>
</dbReference>
<protein>
    <recommendedName>
        <fullName evidence="1">F-box domain-containing protein</fullName>
    </recommendedName>
</protein>
<dbReference type="Gene3D" id="1.20.1280.50">
    <property type="match status" value="1"/>
</dbReference>
<keyword evidence="3" id="KW-1185">Reference proteome</keyword>
<comment type="caution">
    <text evidence="2">The sequence shown here is derived from an EMBL/GenBank/DDBJ whole genome shotgun (WGS) entry which is preliminary data.</text>
</comment>
<dbReference type="Proteomes" id="UP001385951">
    <property type="component" value="Unassembled WGS sequence"/>
</dbReference>
<evidence type="ECO:0000313" key="3">
    <source>
        <dbReference type="Proteomes" id="UP001385951"/>
    </source>
</evidence>
<dbReference type="InterPro" id="IPR001810">
    <property type="entry name" value="F-box_dom"/>
</dbReference>
<sequence length="560" mass="63703">MIDIPIELQLYILNYLDLKDILVCKQTCKHFSTLIEHDPPLRYLVQLGFNGLIDSNDLPLSKFNVPDRLRILNDYQDAWEHLRFTRHRAVKNEGEDLWSLQGNVISQITLDHSSIVFTQLPSEIRGVAHSAWQLTSESLLLSGLNITGPIRFTADPIQDLLATIKVDAVLGDTSMAAIHLNSLRTGSIHPLASKARLSYRANLTIETANMYICSEHLALTISIRDLGRSQYKLCIWEWKTGELVLDLTEPVLAFSFLTEHHVMLMPPKRRSGAELLVFDLRSIPSPNTCLDELKTCSFLFPSFKPDIRFDSADIQSNPICALTPAFPFHQDPKHRISTINLYSAIKFKKQDSYMFVVPHETLMSHVSASSDIPERCHYVHWFLWGTQGSRGFRLPINHNSSFSGFRSSYGMRFVDISRPRPNQESIHIFFADFNQRPIRKALAFEGLWERELLDDRARKLRTVVDASVIEVSEKSPFSVQVTTSLPYRYGTIPLTPEDWARPWFVYAQMVEDGIVISRYSPDLADLNAAVVSVDASASSPYPNVNQPPQSRGPEFEAWTI</sequence>
<dbReference type="InterPro" id="IPR036047">
    <property type="entry name" value="F-box-like_dom_sf"/>
</dbReference>
<evidence type="ECO:0000259" key="1">
    <source>
        <dbReference type="PROSITE" id="PS50181"/>
    </source>
</evidence>
<dbReference type="AlphaFoldDB" id="A0AAW0FU05"/>
<dbReference type="Pfam" id="PF00646">
    <property type="entry name" value="F-box"/>
    <property type="match status" value="1"/>
</dbReference>
<gene>
    <name evidence="2" type="ORF">QCA50_015076</name>
</gene>
<accession>A0AAW0FU05</accession>
<evidence type="ECO:0000313" key="2">
    <source>
        <dbReference type="EMBL" id="KAK7681729.1"/>
    </source>
</evidence>
<dbReference type="PROSITE" id="PS50181">
    <property type="entry name" value="FBOX"/>
    <property type="match status" value="1"/>
</dbReference>
<dbReference type="EMBL" id="JASBNA010000039">
    <property type="protein sequence ID" value="KAK7681729.1"/>
    <property type="molecule type" value="Genomic_DNA"/>
</dbReference>
<feature type="domain" description="F-box" evidence="1">
    <location>
        <begin position="1"/>
        <end position="44"/>
    </location>
</feature>
<proteinExistence type="predicted"/>
<reference evidence="2 3" key="1">
    <citation type="submission" date="2022-09" db="EMBL/GenBank/DDBJ databases">
        <authorList>
            <person name="Palmer J.M."/>
        </authorList>
    </citation>
    <scope>NUCLEOTIDE SEQUENCE [LARGE SCALE GENOMIC DNA]</scope>
    <source>
        <strain evidence="2 3">DSM 7382</strain>
    </source>
</reference>
<name>A0AAW0FU05_9APHY</name>
<dbReference type="SMART" id="SM00256">
    <property type="entry name" value="FBOX"/>
    <property type="match status" value="1"/>
</dbReference>